<feature type="region of interest" description="Disordered" evidence="1">
    <location>
        <begin position="1"/>
        <end position="20"/>
    </location>
</feature>
<evidence type="ECO:0000313" key="4">
    <source>
        <dbReference type="RefSeq" id="XP_033584132.1"/>
    </source>
</evidence>
<organism evidence="2">
    <name type="scientific">Mytilinidion resinicola</name>
    <dbReference type="NCBI Taxonomy" id="574789"/>
    <lineage>
        <taxon>Eukaryota</taxon>
        <taxon>Fungi</taxon>
        <taxon>Dikarya</taxon>
        <taxon>Ascomycota</taxon>
        <taxon>Pezizomycotina</taxon>
        <taxon>Dothideomycetes</taxon>
        <taxon>Pleosporomycetidae</taxon>
        <taxon>Mytilinidiales</taxon>
        <taxon>Mytilinidiaceae</taxon>
        <taxon>Mytilinidion</taxon>
    </lineage>
</organism>
<dbReference type="GeneID" id="54462509"/>
<dbReference type="EMBL" id="MU003692">
    <property type="protein sequence ID" value="KAF2817168.1"/>
    <property type="molecule type" value="Genomic_DNA"/>
</dbReference>
<proteinExistence type="predicted"/>
<sequence length="102" mass="10674">MSPGGTGHTPWLGPGAAMGQPDSLRDITTACLVLGLAEAGERPLLCGLASISRDSDRLRRVGGEGPDRGAEPGMARHGLLQAFHQRHAGEYQTAGWLESSAR</sequence>
<dbReference type="Proteomes" id="UP000504636">
    <property type="component" value="Unplaced"/>
</dbReference>
<dbReference type="AlphaFoldDB" id="A0A6A6Z8P0"/>
<evidence type="ECO:0000313" key="2">
    <source>
        <dbReference type="EMBL" id="KAF2817168.1"/>
    </source>
</evidence>
<dbReference type="RefSeq" id="XP_033584132.1">
    <property type="nucleotide sequence ID" value="XM_033721616.1"/>
</dbReference>
<gene>
    <name evidence="2 4" type="ORF">BDZ99DRAFT_470212</name>
</gene>
<keyword evidence="3" id="KW-1185">Reference proteome</keyword>
<evidence type="ECO:0000256" key="1">
    <source>
        <dbReference type="SAM" id="MobiDB-lite"/>
    </source>
</evidence>
<accession>A0A6A6Z8P0</accession>
<evidence type="ECO:0000313" key="3">
    <source>
        <dbReference type="Proteomes" id="UP000504636"/>
    </source>
</evidence>
<reference evidence="2 4" key="1">
    <citation type="journal article" date="2020" name="Stud. Mycol.">
        <title>101 Dothideomycetes genomes: a test case for predicting lifestyles and emergence of pathogens.</title>
        <authorList>
            <person name="Haridas S."/>
            <person name="Albert R."/>
            <person name="Binder M."/>
            <person name="Bloem J."/>
            <person name="Labutti K."/>
            <person name="Salamov A."/>
            <person name="Andreopoulos B."/>
            <person name="Baker S."/>
            <person name="Barry K."/>
            <person name="Bills G."/>
            <person name="Bluhm B."/>
            <person name="Cannon C."/>
            <person name="Castanera R."/>
            <person name="Culley D."/>
            <person name="Daum C."/>
            <person name="Ezra D."/>
            <person name="Gonzalez J."/>
            <person name="Henrissat B."/>
            <person name="Kuo A."/>
            <person name="Liang C."/>
            <person name="Lipzen A."/>
            <person name="Lutzoni F."/>
            <person name="Magnuson J."/>
            <person name="Mondo S."/>
            <person name="Nolan M."/>
            <person name="Ohm R."/>
            <person name="Pangilinan J."/>
            <person name="Park H.-J."/>
            <person name="Ramirez L."/>
            <person name="Alfaro M."/>
            <person name="Sun H."/>
            <person name="Tritt A."/>
            <person name="Yoshinaga Y."/>
            <person name="Zwiers L.-H."/>
            <person name="Turgeon B."/>
            <person name="Goodwin S."/>
            <person name="Spatafora J."/>
            <person name="Crous P."/>
            <person name="Grigoriev I."/>
        </authorList>
    </citation>
    <scope>NUCLEOTIDE SEQUENCE</scope>
    <source>
        <strain evidence="2 4">CBS 304.34</strain>
    </source>
</reference>
<protein>
    <submittedName>
        <fullName evidence="2 4">Uncharacterized protein</fullName>
    </submittedName>
</protein>
<reference evidence="4" key="2">
    <citation type="submission" date="2020-04" db="EMBL/GenBank/DDBJ databases">
        <authorList>
            <consortium name="NCBI Genome Project"/>
        </authorList>
    </citation>
    <scope>NUCLEOTIDE SEQUENCE</scope>
    <source>
        <strain evidence="4">CBS 304.34</strain>
    </source>
</reference>
<name>A0A6A6Z8P0_9PEZI</name>
<reference evidence="4" key="3">
    <citation type="submission" date="2025-04" db="UniProtKB">
        <authorList>
            <consortium name="RefSeq"/>
        </authorList>
    </citation>
    <scope>IDENTIFICATION</scope>
    <source>
        <strain evidence="4">CBS 304.34</strain>
    </source>
</reference>